<gene>
    <name evidence="2" type="ORF">SAMN04487818_101103</name>
</gene>
<accession>A0A1H9KBA4</accession>
<dbReference type="STRING" id="155974.SAMN04487818_101103"/>
<dbReference type="InterPro" id="IPR049248">
    <property type="entry name" value="DUF6881"/>
</dbReference>
<dbReference type="EMBL" id="FOGI01000001">
    <property type="protein sequence ID" value="SEQ96424.1"/>
    <property type="molecule type" value="Genomic_DNA"/>
</dbReference>
<dbReference type="RefSeq" id="WP_092774393.1">
    <property type="nucleotide sequence ID" value="NZ_FOGI01000001.1"/>
</dbReference>
<reference evidence="3" key="1">
    <citation type="submission" date="2016-10" db="EMBL/GenBank/DDBJ databases">
        <authorList>
            <person name="Varghese N."/>
            <person name="Submissions S."/>
        </authorList>
    </citation>
    <scope>NUCLEOTIDE SEQUENCE [LARGE SCALE GENOMIC DNA]</scope>
    <source>
        <strain evidence="3">DSM 44260</strain>
    </source>
</reference>
<protein>
    <recommendedName>
        <fullName evidence="1">DUF6881 domain-containing protein</fullName>
    </recommendedName>
</protein>
<keyword evidence="3" id="KW-1185">Reference proteome</keyword>
<dbReference type="Proteomes" id="UP000199051">
    <property type="component" value="Unassembled WGS sequence"/>
</dbReference>
<proteinExistence type="predicted"/>
<feature type="domain" description="DUF6881" evidence="1">
    <location>
        <begin position="2"/>
        <end position="93"/>
    </location>
</feature>
<evidence type="ECO:0000313" key="2">
    <source>
        <dbReference type="EMBL" id="SEQ96424.1"/>
    </source>
</evidence>
<dbReference type="AlphaFoldDB" id="A0A1H9KBA4"/>
<evidence type="ECO:0000313" key="3">
    <source>
        <dbReference type="Proteomes" id="UP000199051"/>
    </source>
</evidence>
<organism evidence="2 3">
    <name type="scientific">Actinokineospora terrae</name>
    <dbReference type="NCBI Taxonomy" id="155974"/>
    <lineage>
        <taxon>Bacteria</taxon>
        <taxon>Bacillati</taxon>
        <taxon>Actinomycetota</taxon>
        <taxon>Actinomycetes</taxon>
        <taxon>Pseudonocardiales</taxon>
        <taxon>Pseudonocardiaceae</taxon>
        <taxon>Actinokineospora</taxon>
    </lineage>
</organism>
<dbReference type="Pfam" id="PF21812">
    <property type="entry name" value="DUF6881"/>
    <property type="match status" value="1"/>
</dbReference>
<evidence type="ECO:0000259" key="1">
    <source>
        <dbReference type="Pfam" id="PF21812"/>
    </source>
</evidence>
<sequence length="95" mass="11304">MRYLKTHWHHDHPDEPVLIYSEIDADRAETRKVEVYRDGRHDWADERESTGSTFLAEVDMPDDEEFAAIAADPEFSPEWIERAEFEQAWAKARER</sequence>
<name>A0A1H9KBA4_9PSEU</name>